<organism evidence="3 4">
    <name type="scientific">Rhizobium straminoryzae</name>
    <dbReference type="NCBI Taxonomy" id="1387186"/>
    <lineage>
        <taxon>Bacteria</taxon>
        <taxon>Pseudomonadati</taxon>
        <taxon>Pseudomonadota</taxon>
        <taxon>Alphaproteobacteria</taxon>
        <taxon>Hyphomicrobiales</taxon>
        <taxon>Rhizobiaceae</taxon>
        <taxon>Rhizobium/Agrobacterium group</taxon>
        <taxon>Rhizobium</taxon>
    </lineage>
</organism>
<evidence type="ECO:0000313" key="3">
    <source>
        <dbReference type="EMBL" id="TRL37613.1"/>
    </source>
</evidence>
<evidence type="ECO:0000313" key="4">
    <source>
        <dbReference type="Proteomes" id="UP000316801"/>
    </source>
</evidence>
<dbReference type="EMBL" id="VJMG01000041">
    <property type="protein sequence ID" value="TRL37613.1"/>
    <property type="molecule type" value="Genomic_DNA"/>
</dbReference>
<dbReference type="InterPro" id="IPR024445">
    <property type="entry name" value="Tnp_ISXO2-like"/>
</dbReference>
<dbReference type="Pfam" id="PF12760">
    <property type="entry name" value="Zn_ribbon_IS1595"/>
    <property type="match status" value="1"/>
</dbReference>
<dbReference type="Pfam" id="PF12762">
    <property type="entry name" value="DDE_Tnp_IS1595"/>
    <property type="match status" value="1"/>
</dbReference>
<evidence type="ECO:0000259" key="2">
    <source>
        <dbReference type="SMART" id="SM01126"/>
    </source>
</evidence>
<dbReference type="PANTHER" id="PTHR47163:SF2">
    <property type="entry name" value="SI:DKEY-17M8.2"/>
    <property type="match status" value="1"/>
</dbReference>
<sequence>MSVLSREYFHNEAAAFEHVESIMWPEGPACPHCGCMGRVYKLEGVYSKPSKKNPEGIERHGLKKCGECRKQFTVRIGTIFEESHIPLHKWLQAIHLMCSSKKGISSNQLHRVLEITLKSAWFLSHRIREAMRSGELGPMGGNGKIVEADETYFGKKSGPAPTMTTSGRPFTKSGKTGPVHKRAVLGLVERGGMVRTFHVEKANKENVANLVSENVSKESVLMTDESRMYETVGASFVDHQTTKHSAKEYVRYDGEIVIHSNTIENYFSVFKRGMKGVYQHCAEKHLHRYLAEFDFRYNNRIGLGVDDSARSLNALFGARGKRLLYRDSFGA</sequence>
<evidence type="ECO:0000256" key="1">
    <source>
        <dbReference type="SAM" id="MobiDB-lite"/>
    </source>
</evidence>
<dbReference type="PANTHER" id="PTHR47163">
    <property type="entry name" value="DDE_TNP_IS1595 DOMAIN-CONTAINING PROTEIN"/>
    <property type="match status" value="1"/>
</dbReference>
<dbReference type="RefSeq" id="WP_143125990.1">
    <property type="nucleotide sequence ID" value="NZ_VJMG01000041.1"/>
</dbReference>
<feature type="domain" description="ISXO2-like transposase" evidence="2">
    <location>
        <begin position="138"/>
        <end position="298"/>
    </location>
</feature>
<keyword evidence="4" id="KW-1185">Reference proteome</keyword>
<dbReference type="Proteomes" id="UP000316801">
    <property type="component" value="Unassembled WGS sequence"/>
</dbReference>
<dbReference type="NCBIfam" id="NF033547">
    <property type="entry name" value="transpos_IS1595"/>
    <property type="match status" value="1"/>
</dbReference>
<dbReference type="InterPro" id="IPR053164">
    <property type="entry name" value="IS1016-like_transposase"/>
</dbReference>
<comment type="caution">
    <text evidence="3">The sequence shown here is derived from an EMBL/GenBank/DDBJ whole genome shotgun (WGS) entry which is preliminary data.</text>
</comment>
<gene>
    <name evidence="3" type="ORF">FNA46_14810</name>
</gene>
<dbReference type="SMART" id="SM01126">
    <property type="entry name" value="DDE_Tnp_IS1595"/>
    <property type="match status" value="1"/>
</dbReference>
<protein>
    <submittedName>
        <fullName evidence="3">IS1595 family transposase</fullName>
    </submittedName>
</protein>
<accession>A0A549T6V5</accession>
<proteinExistence type="predicted"/>
<dbReference type="InterPro" id="IPR024442">
    <property type="entry name" value="Transposase_Zn_ribbon"/>
</dbReference>
<feature type="region of interest" description="Disordered" evidence="1">
    <location>
        <begin position="156"/>
        <end position="176"/>
    </location>
</feature>
<reference evidence="3 4" key="1">
    <citation type="submission" date="2019-07" db="EMBL/GenBank/DDBJ databases">
        <title>Ln-dependent methylotrophs.</title>
        <authorList>
            <person name="Tani A."/>
        </authorList>
    </citation>
    <scope>NUCLEOTIDE SEQUENCE [LARGE SCALE GENOMIC DNA]</scope>
    <source>
        <strain evidence="3 4">SM12</strain>
    </source>
</reference>
<name>A0A549T6V5_9HYPH</name>
<dbReference type="AlphaFoldDB" id="A0A549T6V5"/>